<dbReference type="Proteomes" id="UP000054107">
    <property type="component" value="Unassembled WGS sequence"/>
</dbReference>
<organism evidence="3 4">
    <name type="scientific">Parasitella parasitica</name>
    <dbReference type="NCBI Taxonomy" id="35722"/>
    <lineage>
        <taxon>Eukaryota</taxon>
        <taxon>Fungi</taxon>
        <taxon>Fungi incertae sedis</taxon>
        <taxon>Mucoromycota</taxon>
        <taxon>Mucoromycotina</taxon>
        <taxon>Mucoromycetes</taxon>
        <taxon>Mucorales</taxon>
        <taxon>Mucorineae</taxon>
        <taxon>Mucoraceae</taxon>
        <taxon>Parasitella</taxon>
    </lineage>
</organism>
<keyword evidence="2" id="KW-0812">Transmembrane</keyword>
<feature type="region of interest" description="Disordered" evidence="1">
    <location>
        <begin position="198"/>
        <end position="276"/>
    </location>
</feature>
<dbReference type="AlphaFoldDB" id="A0A0B7N739"/>
<keyword evidence="2" id="KW-0472">Membrane</keyword>
<keyword evidence="2" id="KW-1133">Transmembrane helix</keyword>
<dbReference type="EMBL" id="LN731032">
    <property type="protein sequence ID" value="CEP14193.1"/>
    <property type="molecule type" value="Genomic_DNA"/>
</dbReference>
<feature type="region of interest" description="Disordered" evidence="1">
    <location>
        <begin position="288"/>
        <end position="307"/>
    </location>
</feature>
<accession>A0A0B7N739</accession>
<feature type="compositionally biased region" description="Low complexity" evidence="1">
    <location>
        <begin position="248"/>
        <end position="271"/>
    </location>
</feature>
<feature type="compositionally biased region" description="Low complexity" evidence="1">
    <location>
        <begin position="587"/>
        <end position="601"/>
    </location>
</feature>
<reference evidence="3 4" key="1">
    <citation type="submission" date="2014-09" db="EMBL/GenBank/DDBJ databases">
        <authorList>
            <person name="Ellenberger Sabrina"/>
        </authorList>
    </citation>
    <scope>NUCLEOTIDE SEQUENCE [LARGE SCALE GENOMIC DNA]</scope>
    <source>
        <strain evidence="3 4">CBS 412.66</strain>
    </source>
</reference>
<name>A0A0B7N739_9FUNG</name>
<evidence type="ECO:0000256" key="1">
    <source>
        <dbReference type="SAM" id="MobiDB-lite"/>
    </source>
</evidence>
<dbReference type="OrthoDB" id="2259910at2759"/>
<protein>
    <submittedName>
        <fullName evidence="3">Uncharacterized protein</fullName>
    </submittedName>
</protein>
<evidence type="ECO:0000256" key="2">
    <source>
        <dbReference type="SAM" id="Phobius"/>
    </source>
</evidence>
<feature type="transmembrane region" description="Helical" evidence="2">
    <location>
        <begin position="150"/>
        <end position="173"/>
    </location>
</feature>
<sequence>MCLQSSCILSKTIGASINTSSNCNTTQFGTRNLYNWYDYCLSSENDNNGKLCVKQSMSLDYCATSTECYQYRKSAGPSVTYAWHNLTCNPNTCMLIASNGAPPPVPVPPQPNGNTSPSVDLNNKTISSNDASEDSIRHRYHHTKFRNPSAIALTVVCSLITLVAICWIIRLFIKKGWWPFNKDRLLLLAAVTSKRRCRSQRQQEQQQSESSNSISSIPGSAPPSFSSIPPDMTTRGHPHLQLYTNQPSTHSGRSSTASSSNNEPLPSYLSPYPTPPKYEQAIVTQIRGLREEESSSSSSSTADQYHRDNAAPIPSMWVPVYFTQQPLYGLNSSRQGNNQHELFGFTPNHPVPHYWMQQFSSSRQLPLPIDNPRGRRNPFDDDQQIDPHEDHLMKVQKSPTRSASFNSLSVRSPHRSSNTLSPLQRSSNFASASRLRETTTNTIGNTTATASSKRKHTNDSSPFASLSRSAIISSMSRSDTFSSEYDEGNPNKWTKEHWRKLEQCYIRKNRDYERAANEFYYLESLQTMLLPKKDSPDGKPIRKELWSKEQILWRCKCLDTSAKFHGGVLPSERKKIKKSLDPCPGLSSSSTTTSKSPSPSSLMGSNVTNRLKSLVNSRGS</sequence>
<gene>
    <name evidence="3" type="primary">PARPA_08357.1 scaffold 32756</name>
</gene>
<proteinExistence type="predicted"/>
<feature type="region of interest" description="Disordered" evidence="1">
    <location>
        <begin position="575"/>
        <end position="620"/>
    </location>
</feature>
<evidence type="ECO:0000313" key="4">
    <source>
        <dbReference type="Proteomes" id="UP000054107"/>
    </source>
</evidence>
<feature type="compositionally biased region" description="Polar residues" evidence="1">
    <location>
        <begin position="602"/>
        <end position="620"/>
    </location>
</feature>
<feature type="compositionally biased region" description="Polar residues" evidence="1">
    <location>
        <begin position="397"/>
        <end position="431"/>
    </location>
</feature>
<feature type="region of interest" description="Disordered" evidence="1">
    <location>
        <begin position="364"/>
        <end position="464"/>
    </location>
</feature>
<feature type="compositionally biased region" description="Low complexity" evidence="1">
    <location>
        <begin position="200"/>
        <end position="230"/>
    </location>
</feature>
<feature type="compositionally biased region" description="Low complexity" evidence="1">
    <location>
        <begin position="438"/>
        <end position="450"/>
    </location>
</feature>
<keyword evidence="4" id="KW-1185">Reference proteome</keyword>
<evidence type="ECO:0000313" key="3">
    <source>
        <dbReference type="EMBL" id="CEP14193.1"/>
    </source>
</evidence>